<evidence type="ECO:0000256" key="8">
    <source>
        <dbReference type="ARBA" id="ARBA00047848"/>
    </source>
</evidence>
<evidence type="ECO:0000256" key="7">
    <source>
        <dbReference type="ARBA" id="ARBA00023239"/>
    </source>
</evidence>
<dbReference type="GO" id="GO:0004664">
    <property type="term" value="F:prephenate dehydratase activity"/>
    <property type="evidence" value="ECO:0007669"/>
    <property type="project" value="UniProtKB-UniRule"/>
</dbReference>
<dbReference type="Gene3D" id="3.40.190.10">
    <property type="entry name" value="Periplasmic binding protein-like II"/>
    <property type="match status" value="2"/>
</dbReference>
<comment type="pathway">
    <text evidence="1 10">Amino-acid biosynthesis; L-phenylalanine biosynthesis; phenylpyruvate from prephenate: step 1/1.</text>
</comment>
<evidence type="ECO:0000256" key="2">
    <source>
        <dbReference type="ARBA" id="ARBA00013147"/>
    </source>
</evidence>
<dbReference type="NCBIfam" id="NF008865">
    <property type="entry name" value="PRK11898.1"/>
    <property type="match status" value="1"/>
</dbReference>
<dbReference type="AlphaFoldDB" id="A0A372LU51"/>
<feature type="domain" description="Prephenate dehydratase" evidence="11">
    <location>
        <begin position="4"/>
        <end position="184"/>
    </location>
</feature>
<accession>A0A372LU51</accession>
<organism evidence="13 14">
    <name type="scientific">Peribacillus saganii</name>
    <dbReference type="NCBI Taxonomy" id="2303992"/>
    <lineage>
        <taxon>Bacteria</taxon>
        <taxon>Bacillati</taxon>
        <taxon>Bacillota</taxon>
        <taxon>Bacilli</taxon>
        <taxon>Bacillales</taxon>
        <taxon>Bacillaceae</taxon>
        <taxon>Peribacillus</taxon>
    </lineage>
</organism>
<dbReference type="GO" id="GO:0005737">
    <property type="term" value="C:cytoplasm"/>
    <property type="evidence" value="ECO:0007669"/>
    <property type="project" value="TreeGrafter"/>
</dbReference>
<evidence type="ECO:0000259" key="12">
    <source>
        <dbReference type="PROSITE" id="PS51671"/>
    </source>
</evidence>
<dbReference type="RefSeq" id="WP_117324672.1">
    <property type="nucleotide sequence ID" value="NZ_QVTE01000001.1"/>
</dbReference>
<proteinExistence type="predicted"/>
<sequence length="294" mass="32668">MAQTIAFLGPRATFTDLAVSRLFPKGEKLPMMTIPECLDAVNENYADIALIPLENALEGSVNITLDYLIHEVTLPIKGEIIAPIQQHYLMHPGQAANWKQTEMIYSHSHAIAQCHKFIHKELKGTPYEYATSTAAAAEFVRDNPGRCIAAIANDLAAQEYGLEIVRRDIHDYSHNHTRFIIVSKKEPDFSGHETVEGNNKTTLIVMLPADHTGALHQVLSAFAWRKLNLSKIESRPLKTGLGNYFFIIDIDMKLDDVLIPGAMAELEALGCKVSLLGSYPSFTIEKTGYPAHEK</sequence>
<dbReference type="PROSITE" id="PS00857">
    <property type="entry name" value="PREPHENATE_DEHYDR_1"/>
    <property type="match status" value="1"/>
</dbReference>
<dbReference type="PROSITE" id="PS51671">
    <property type="entry name" value="ACT"/>
    <property type="match status" value="1"/>
</dbReference>
<dbReference type="OrthoDB" id="9802281at2"/>
<keyword evidence="4 10" id="KW-0028">Amino-acid biosynthesis</keyword>
<evidence type="ECO:0000259" key="11">
    <source>
        <dbReference type="PROSITE" id="PS51171"/>
    </source>
</evidence>
<reference evidence="13 14" key="1">
    <citation type="submission" date="2018-08" db="EMBL/GenBank/DDBJ databases">
        <title>Bacillus chawlae sp. nov., Bacillus glennii sp. nov., and Bacillus saganii sp. nov. Isolated from the Vehicle Assembly Building at Kennedy Space Center where the Viking Spacecraft were Assembled.</title>
        <authorList>
            <person name="Seuylemezian A."/>
            <person name="Vaishampayan P."/>
        </authorList>
    </citation>
    <scope>NUCLEOTIDE SEQUENCE [LARGE SCALE GENOMIC DNA]</scope>
    <source>
        <strain evidence="13 14">V47-23a</strain>
    </source>
</reference>
<evidence type="ECO:0000256" key="9">
    <source>
        <dbReference type="PIRSR" id="PIRSR001500-2"/>
    </source>
</evidence>
<name>A0A372LU51_9BACI</name>
<keyword evidence="14" id="KW-1185">Reference proteome</keyword>
<evidence type="ECO:0000256" key="1">
    <source>
        <dbReference type="ARBA" id="ARBA00004741"/>
    </source>
</evidence>
<gene>
    <name evidence="10" type="primary">pheA</name>
    <name evidence="13" type="ORF">D0469_00340</name>
</gene>
<evidence type="ECO:0000256" key="5">
    <source>
        <dbReference type="ARBA" id="ARBA00023141"/>
    </source>
</evidence>
<evidence type="ECO:0000256" key="6">
    <source>
        <dbReference type="ARBA" id="ARBA00023222"/>
    </source>
</evidence>
<dbReference type="FunFam" id="3.30.70.260:FF:000012">
    <property type="entry name" value="Prephenate dehydratase"/>
    <property type="match status" value="1"/>
</dbReference>
<dbReference type="Proteomes" id="UP000264541">
    <property type="component" value="Unassembled WGS sequence"/>
</dbReference>
<comment type="catalytic activity">
    <reaction evidence="8 10">
        <text>prephenate + H(+) = 3-phenylpyruvate + CO2 + H2O</text>
        <dbReference type="Rhea" id="RHEA:21648"/>
        <dbReference type="ChEBI" id="CHEBI:15377"/>
        <dbReference type="ChEBI" id="CHEBI:15378"/>
        <dbReference type="ChEBI" id="CHEBI:16526"/>
        <dbReference type="ChEBI" id="CHEBI:18005"/>
        <dbReference type="ChEBI" id="CHEBI:29934"/>
        <dbReference type="EC" id="4.2.1.51"/>
    </reaction>
</comment>
<dbReference type="PIRSF" id="PIRSF001500">
    <property type="entry name" value="Chor_mut_pdt_Ppr"/>
    <property type="match status" value="1"/>
</dbReference>
<comment type="caution">
    <text evidence="13">The sequence shown here is derived from an EMBL/GenBank/DDBJ whole genome shotgun (WGS) entry which is preliminary data.</text>
</comment>
<dbReference type="PROSITE" id="PS51171">
    <property type="entry name" value="PREPHENATE_DEHYDR_3"/>
    <property type="match status" value="1"/>
</dbReference>
<dbReference type="UniPathway" id="UPA00121">
    <property type="reaction ID" value="UER00345"/>
</dbReference>
<feature type="site" description="Essential for prephenate dehydratase activity" evidence="9">
    <location>
        <position position="177"/>
    </location>
</feature>
<keyword evidence="7 10" id="KW-0456">Lyase</keyword>
<dbReference type="GO" id="GO:0009094">
    <property type="term" value="P:L-phenylalanine biosynthetic process"/>
    <property type="evidence" value="ECO:0007669"/>
    <property type="project" value="UniProtKB-UniPathway"/>
</dbReference>
<evidence type="ECO:0000313" key="14">
    <source>
        <dbReference type="Proteomes" id="UP000264541"/>
    </source>
</evidence>
<dbReference type="Gene3D" id="3.30.70.260">
    <property type="match status" value="1"/>
</dbReference>
<dbReference type="EMBL" id="QVTE01000001">
    <property type="protein sequence ID" value="RFU71596.1"/>
    <property type="molecule type" value="Genomic_DNA"/>
</dbReference>
<feature type="domain" description="ACT" evidence="12">
    <location>
        <begin position="203"/>
        <end position="280"/>
    </location>
</feature>
<dbReference type="CDD" id="cd13633">
    <property type="entry name" value="PBP2_Sa-PDT_like"/>
    <property type="match status" value="1"/>
</dbReference>
<evidence type="ECO:0000256" key="10">
    <source>
        <dbReference type="RuleBase" id="RU361254"/>
    </source>
</evidence>
<protein>
    <recommendedName>
        <fullName evidence="3 10">Prephenate dehydratase</fullName>
        <shortName evidence="10">PDT</shortName>
        <ecNumber evidence="2 10">4.2.1.51</ecNumber>
    </recommendedName>
</protein>
<dbReference type="PANTHER" id="PTHR21022">
    <property type="entry name" value="PREPHENATE DEHYDRATASE P PROTEIN"/>
    <property type="match status" value="1"/>
</dbReference>
<dbReference type="SUPFAM" id="SSF53850">
    <property type="entry name" value="Periplasmic binding protein-like II"/>
    <property type="match status" value="1"/>
</dbReference>
<dbReference type="InterPro" id="IPR008242">
    <property type="entry name" value="Chor_mutase/pphenate_deHydtase"/>
</dbReference>
<keyword evidence="6 10" id="KW-0584">Phenylalanine biosynthesis</keyword>
<dbReference type="InterPro" id="IPR001086">
    <property type="entry name" value="Preph_deHydtase"/>
</dbReference>
<dbReference type="PANTHER" id="PTHR21022:SF19">
    <property type="entry name" value="PREPHENATE DEHYDRATASE-RELATED"/>
    <property type="match status" value="1"/>
</dbReference>
<dbReference type="FunFam" id="3.40.190.10:FF:000064">
    <property type="entry name" value="Prephenate dehydratase"/>
    <property type="match status" value="1"/>
</dbReference>
<dbReference type="Pfam" id="PF00800">
    <property type="entry name" value="PDT"/>
    <property type="match status" value="1"/>
</dbReference>
<evidence type="ECO:0000256" key="4">
    <source>
        <dbReference type="ARBA" id="ARBA00022605"/>
    </source>
</evidence>
<dbReference type="SUPFAM" id="SSF55021">
    <property type="entry name" value="ACT-like"/>
    <property type="match status" value="1"/>
</dbReference>
<dbReference type="InterPro" id="IPR002912">
    <property type="entry name" value="ACT_dom"/>
</dbReference>
<dbReference type="PROSITE" id="PS00858">
    <property type="entry name" value="PREPHENATE_DEHYDR_2"/>
    <property type="match status" value="1"/>
</dbReference>
<keyword evidence="5 10" id="KW-0057">Aromatic amino acid biosynthesis</keyword>
<dbReference type="InterPro" id="IPR018528">
    <property type="entry name" value="Preph_deHydtase_CS"/>
</dbReference>
<evidence type="ECO:0000256" key="3">
    <source>
        <dbReference type="ARBA" id="ARBA00021872"/>
    </source>
</evidence>
<evidence type="ECO:0000313" key="13">
    <source>
        <dbReference type="EMBL" id="RFU71596.1"/>
    </source>
</evidence>
<dbReference type="CDD" id="cd04905">
    <property type="entry name" value="ACT_CM-PDT"/>
    <property type="match status" value="1"/>
</dbReference>
<dbReference type="InterPro" id="IPR045865">
    <property type="entry name" value="ACT-like_dom_sf"/>
</dbReference>
<dbReference type="EC" id="4.2.1.51" evidence="2 10"/>